<protein>
    <submittedName>
        <fullName evidence="2">DUF3833 domain-containing protein</fullName>
    </submittedName>
</protein>
<keyword evidence="1" id="KW-0732">Signal</keyword>
<accession>A0A2W4ZW28</accession>
<dbReference type="EMBL" id="QFNK01000158">
    <property type="protein sequence ID" value="PZO85062.1"/>
    <property type="molecule type" value="Genomic_DNA"/>
</dbReference>
<sequence length="176" mass="20104">MKCLRILVTLGAVMLLSACTSPSLDHYDNTKPELDIKEYFNGPIQAWGVVQDWRGNVTRKFDIDMVGSWDGDIGKLEEDFVYDDGKTQRRVWNITKLSENTYEGTASDIKGKAQGKSNGNAVQWKYEMYLPVGDKTYLVTFDDWMFAMNDGVLVNRSYIKKFGITVAELTIFMKKK</sequence>
<evidence type="ECO:0000256" key="1">
    <source>
        <dbReference type="SAM" id="SignalP"/>
    </source>
</evidence>
<dbReference type="Pfam" id="PF12915">
    <property type="entry name" value="DUF3833"/>
    <property type="match status" value="1"/>
</dbReference>
<feature type="chain" id="PRO_5015913365" evidence="1">
    <location>
        <begin position="26"/>
        <end position="176"/>
    </location>
</feature>
<evidence type="ECO:0000313" key="2">
    <source>
        <dbReference type="EMBL" id="PZO85062.1"/>
    </source>
</evidence>
<organism evidence="2 3">
    <name type="scientific">Micavibrio aeruginosavorus</name>
    <dbReference type="NCBI Taxonomy" id="349221"/>
    <lineage>
        <taxon>Bacteria</taxon>
        <taxon>Pseudomonadati</taxon>
        <taxon>Bdellovibrionota</taxon>
        <taxon>Bdellovibrionia</taxon>
        <taxon>Bdellovibrionales</taxon>
        <taxon>Pseudobdellovibrionaceae</taxon>
        <taxon>Micavibrio</taxon>
    </lineage>
</organism>
<reference evidence="2 3" key="1">
    <citation type="submission" date="2017-08" db="EMBL/GenBank/DDBJ databases">
        <title>Infants hospitalized years apart are colonized by the same room-sourced microbial strains.</title>
        <authorList>
            <person name="Brooks B."/>
            <person name="Olm M.R."/>
            <person name="Firek B.A."/>
            <person name="Baker R."/>
            <person name="Thomas B.C."/>
            <person name="Morowitz M.J."/>
            <person name="Banfield J.F."/>
        </authorList>
    </citation>
    <scope>NUCLEOTIDE SEQUENCE [LARGE SCALE GENOMIC DNA]</scope>
    <source>
        <strain evidence="2">S2_018_000_R2_104</strain>
    </source>
</reference>
<comment type="caution">
    <text evidence="2">The sequence shown here is derived from an EMBL/GenBank/DDBJ whole genome shotgun (WGS) entry which is preliminary data.</text>
</comment>
<name>A0A2W4ZW28_9BACT</name>
<dbReference type="InterPro" id="IPR024409">
    <property type="entry name" value="DUF3833"/>
</dbReference>
<dbReference type="PROSITE" id="PS51257">
    <property type="entry name" value="PROKAR_LIPOPROTEIN"/>
    <property type="match status" value="1"/>
</dbReference>
<gene>
    <name evidence="2" type="ORF">DI626_07770</name>
</gene>
<dbReference type="AlphaFoldDB" id="A0A2W4ZW28"/>
<proteinExistence type="predicted"/>
<feature type="signal peptide" evidence="1">
    <location>
        <begin position="1"/>
        <end position="25"/>
    </location>
</feature>
<evidence type="ECO:0000313" key="3">
    <source>
        <dbReference type="Proteomes" id="UP000249557"/>
    </source>
</evidence>
<dbReference type="Proteomes" id="UP000249557">
    <property type="component" value="Unassembled WGS sequence"/>
</dbReference>